<dbReference type="OrthoDB" id="4364812at2759"/>
<gene>
    <name evidence="1" type="ORF">VMCG_04888</name>
</gene>
<proteinExistence type="predicted"/>
<dbReference type="AlphaFoldDB" id="A0A423WNF2"/>
<sequence length="329" mass="37943">MAEQGQDIQSELEVSPPWGAFPSEQYLIRNWDVSSALSTANQRRNLIRAFLQLDSIPQDWDATGRIYNATTTTITCIPTEHEVREILQPWRPLRWREAALHLWRDRDDEEVWLRTYYDQDSDERFRELREVDEDNDPAFEEDCRSWAVLDDEVLFKGDWFAAFDMLPELAGPTAGYDAYSHRRLGDPDELEGLRQKLHESVASALRLEGYGNNAAQLKIDDVEAGPAGMALQASVVASILFIADAEAFETQKLRLLYLDTQGNIVRETRVPCSETWEMRDGWNARKFQTSVFWKDSERSQWNVPNDPGSILGERFKFAGDIGRELYQVD</sequence>
<dbReference type="Proteomes" id="UP000283895">
    <property type="component" value="Unassembled WGS sequence"/>
</dbReference>
<evidence type="ECO:0000313" key="1">
    <source>
        <dbReference type="EMBL" id="ROW04861.1"/>
    </source>
</evidence>
<accession>A0A423WNF2</accession>
<comment type="caution">
    <text evidence="1">The sequence shown here is derived from an EMBL/GenBank/DDBJ whole genome shotgun (WGS) entry which is preliminary data.</text>
</comment>
<dbReference type="STRING" id="356882.A0A423WNF2"/>
<organism evidence="1 2">
    <name type="scientific">Cytospora schulzeri</name>
    <dbReference type="NCBI Taxonomy" id="448051"/>
    <lineage>
        <taxon>Eukaryota</taxon>
        <taxon>Fungi</taxon>
        <taxon>Dikarya</taxon>
        <taxon>Ascomycota</taxon>
        <taxon>Pezizomycotina</taxon>
        <taxon>Sordariomycetes</taxon>
        <taxon>Sordariomycetidae</taxon>
        <taxon>Diaporthales</taxon>
        <taxon>Cytosporaceae</taxon>
        <taxon>Cytospora</taxon>
    </lineage>
</organism>
<dbReference type="EMBL" id="LKEA01000013">
    <property type="protein sequence ID" value="ROW04861.1"/>
    <property type="molecule type" value="Genomic_DNA"/>
</dbReference>
<protein>
    <submittedName>
        <fullName evidence="1">Uncharacterized protein</fullName>
    </submittedName>
</protein>
<name>A0A423WNF2_9PEZI</name>
<keyword evidence="2" id="KW-1185">Reference proteome</keyword>
<reference evidence="1 2" key="1">
    <citation type="submission" date="2015-09" db="EMBL/GenBank/DDBJ databases">
        <title>Host preference determinants of Valsa canker pathogens revealed by comparative genomics.</title>
        <authorList>
            <person name="Yin Z."/>
            <person name="Huang L."/>
        </authorList>
    </citation>
    <scope>NUCLEOTIDE SEQUENCE [LARGE SCALE GENOMIC DNA]</scope>
    <source>
        <strain evidence="1 2">03-1</strain>
    </source>
</reference>
<evidence type="ECO:0000313" key="2">
    <source>
        <dbReference type="Proteomes" id="UP000283895"/>
    </source>
</evidence>